<feature type="region of interest" description="Disordered" evidence="1">
    <location>
        <begin position="108"/>
        <end position="137"/>
    </location>
</feature>
<reference evidence="2" key="1">
    <citation type="journal article" date="2012" name="PLoS Genet.">
        <title>Comparative analysis of the genomes of two field isolates of the rice blast fungus Magnaporthe oryzae.</title>
        <authorList>
            <person name="Xue M."/>
            <person name="Yang J."/>
            <person name="Li Z."/>
            <person name="Hu S."/>
            <person name="Yao N."/>
            <person name="Dean R.A."/>
            <person name="Zhao W."/>
            <person name="Shen M."/>
            <person name="Zhang H."/>
            <person name="Li C."/>
            <person name="Liu L."/>
            <person name="Cao L."/>
            <person name="Xu X."/>
            <person name="Xing Y."/>
            <person name="Hsiang T."/>
            <person name="Zhang Z."/>
            <person name="Xu J.R."/>
            <person name="Peng Y.L."/>
        </authorList>
    </citation>
    <scope>NUCLEOTIDE SEQUENCE</scope>
    <source>
        <strain evidence="2">Y34</strain>
    </source>
</reference>
<organism evidence="2">
    <name type="scientific">Pyricularia oryzae (strain Y34)</name>
    <name type="common">Rice blast fungus</name>
    <name type="synonym">Magnaporthe oryzae</name>
    <dbReference type="NCBI Taxonomy" id="1143189"/>
    <lineage>
        <taxon>Eukaryota</taxon>
        <taxon>Fungi</taxon>
        <taxon>Dikarya</taxon>
        <taxon>Ascomycota</taxon>
        <taxon>Pezizomycotina</taxon>
        <taxon>Sordariomycetes</taxon>
        <taxon>Sordariomycetidae</taxon>
        <taxon>Magnaporthales</taxon>
        <taxon>Pyriculariaceae</taxon>
        <taxon>Pyricularia</taxon>
    </lineage>
</organism>
<evidence type="ECO:0000313" key="2">
    <source>
        <dbReference type="EMBL" id="ELQ34358.1"/>
    </source>
</evidence>
<dbReference type="EMBL" id="JH793914">
    <property type="protein sequence ID" value="ELQ34358.1"/>
    <property type="molecule type" value="Genomic_DNA"/>
</dbReference>
<proteinExistence type="predicted"/>
<sequence length="137" mass="14816">MPAPDQITRVPSGLKGHRSFETPTKNMMGGSHAGHESLSLSTMVLQDKPYYSRICLAVGSYDGSIADAISSKDSSGSFAPFSTFLVTRPDRCVRRGMFSRRKLVQPRGQTIGYRVRSDRARPTGGGTAKTRSTDSTG</sequence>
<name>A0AA97PH57_PYRO3</name>
<accession>A0AA97PH57</accession>
<evidence type="ECO:0000256" key="1">
    <source>
        <dbReference type="SAM" id="MobiDB-lite"/>
    </source>
</evidence>
<dbReference type="Proteomes" id="UP000011086">
    <property type="component" value="Unassembled WGS sequence"/>
</dbReference>
<gene>
    <name evidence="2" type="ORF">OOU_Y34scaffold00768g2</name>
</gene>
<dbReference type="AlphaFoldDB" id="A0AA97PH57"/>
<protein>
    <submittedName>
        <fullName evidence="2">Uncharacterized protein</fullName>
    </submittedName>
</protein>